<dbReference type="PRINTS" id="PR00080">
    <property type="entry name" value="SDRFAMILY"/>
</dbReference>
<reference evidence="8 9" key="1">
    <citation type="submission" date="2019-07" db="EMBL/GenBank/DDBJ databases">
        <title>Rhodococcus cavernicolus sp. nov., isolated from a cave.</title>
        <authorList>
            <person name="Lee S.D."/>
        </authorList>
    </citation>
    <scope>NUCLEOTIDE SEQUENCE [LARGE SCALE GENOMIC DNA]</scope>
    <source>
        <strain evidence="8 9">C1-24</strain>
    </source>
</reference>
<dbReference type="GO" id="GO:0032787">
    <property type="term" value="P:monocarboxylic acid metabolic process"/>
    <property type="evidence" value="ECO:0007669"/>
    <property type="project" value="UniProtKB-ARBA"/>
</dbReference>
<protein>
    <recommendedName>
        <fullName evidence="5">3-oxoacyl-[acyl-carrier-protein] reductase MabA</fullName>
    </recommendedName>
</protein>
<dbReference type="Proteomes" id="UP000322244">
    <property type="component" value="Unassembled WGS sequence"/>
</dbReference>
<dbReference type="EMBL" id="VLNY01000008">
    <property type="protein sequence ID" value="KAA0021673.1"/>
    <property type="molecule type" value="Genomic_DNA"/>
</dbReference>
<evidence type="ECO:0000256" key="1">
    <source>
        <dbReference type="ARBA" id="ARBA00004191"/>
    </source>
</evidence>
<dbReference type="Pfam" id="PF00106">
    <property type="entry name" value="adh_short"/>
    <property type="match status" value="1"/>
</dbReference>
<dbReference type="RefSeq" id="WP_149431540.1">
    <property type="nucleotide sequence ID" value="NZ_VLNY01000008.1"/>
</dbReference>
<dbReference type="InterPro" id="IPR002347">
    <property type="entry name" value="SDR_fam"/>
</dbReference>
<dbReference type="FunFam" id="3.40.50.720:FF:000084">
    <property type="entry name" value="Short-chain dehydrogenase reductase"/>
    <property type="match status" value="1"/>
</dbReference>
<keyword evidence="3" id="KW-0134">Cell wall</keyword>
<dbReference type="OrthoDB" id="9804774at2"/>
<accession>A0A5A7SAS1</accession>
<comment type="catalytic activity">
    <reaction evidence="6">
        <text>a (3R)-hydroxyacyl-[ACP] + NADP(+) = a 3-oxoacyl-[ACP] + NADPH + H(+)</text>
        <dbReference type="Rhea" id="RHEA:17397"/>
        <dbReference type="Rhea" id="RHEA-COMP:9916"/>
        <dbReference type="Rhea" id="RHEA-COMP:9945"/>
        <dbReference type="ChEBI" id="CHEBI:15378"/>
        <dbReference type="ChEBI" id="CHEBI:57783"/>
        <dbReference type="ChEBI" id="CHEBI:58349"/>
        <dbReference type="ChEBI" id="CHEBI:78776"/>
        <dbReference type="ChEBI" id="CHEBI:78827"/>
        <dbReference type="EC" id="1.1.1.100"/>
    </reaction>
    <physiologicalReaction direction="right-to-left" evidence="6">
        <dbReference type="Rhea" id="RHEA:17399"/>
    </physiologicalReaction>
</comment>
<gene>
    <name evidence="8" type="ORF">FOY51_17440</name>
</gene>
<organism evidence="8 9">
    <name type="scientific">Antrihabitans cavernicola</name>
    <dbReference type="NCBI Taxonomy" id="2495913"/>
    <lineage>
        <taxon>Bacteria</taxon>
        <taxon>Bacillati</taxon>
        <taxon>Actinomycetota</taxon>
        <taxon>Actinomycetes</taxon>
        <taxon>Mycobacteriales</taxon>
        <taxon>Nocardiaceae</taxon>
        <taxon>Antrihabitans</taxon>
    </lineage>
</organism>
<evidence type="ECO:0000256" key="6">
    <source>
        <dbReference type="ARBA" id="ARBA00047400"/>
    </source>
</evidence>
<dbReference type="PANTHER" id="PTHR42879:SF2">
    <property type="entry name" value="3-OXOACYL-[ACYL-CARRIER-PROTEIN] REDUCTASE FABG"/>
    <property type="match status" value="1"/>
</dbReference>
<evidence type="ECO:0000256" key="7">
    <source>
        <dbReference type="RuleBase" id="RU000363"/>
    </source>
</evidence>
<proteinExistence type="inferred from homology"/>
<dbReference type="PANTHER" id="PTHR42879">
    <property type="entry name" value="3-OXOACYL-(ACYL-CARRIER-PROTEIN) REDUCTASE"/>
    <property type="match status" value="1"/>
</dbReference>
<dbReference type="AlphaFoldDB" id="A0A5A7SAS1"/>
<dbReference type="Gene3D" id="3.40.50.720">
    <property type="entry name" value="NAD(P)-binding Rossmann-like Domain"/>
    <property type="match status" value="1"/>
</dbReference>
<sequence length="261" mass="26815">MSERTAFITGGTSGIGRACAESFIQQGISVFVMSRRQEAVDDTVTALNAASTSGAKAAGAVGDVTVVSDIDDAVAACVDTFGGIDILVNNAGRGGGGPITAISDELWDNIIETNLNSVFRVTRSVLKSGKMVDDGWGRIINIASTGGKQGVALATPYSASKNGVIGMTKALGLELATTGVTVNAVCPGFVETPMAEQVRLGHAQHFGRPEAEIKKEFESRIPIGRYTTTAEAAAMVTYLASDGAGAVTCQAMNVCGGLGRY</sequence>
<keyword evidence="3" id="KW-0964">Secreted</keyword>
<evidence type="ECO:0000256" key="5">
    <source>
        <dbReference type="ARBA" id="ARBA00040781"/>
    </source>
</evidence>
<evidence type="ECO:0000313" key="8">
    <source>
        <dbReference type="EMBL" id="KAA0021673.1"/>
    </source>
</evidence>
<dbReference type="InterPro" id="IPR050259">
    <property type="entry name" value="SDR"/>
</dbReference>
<dbReference type="InterPro" id="IPR020904">
    <property type="entry name" value="Sc_DH/Rdtase_CS"/>
</dbReference>
<dbReference type="PRINTS" id="PR00081">
    <property type="entry name" value="GDHRDH"/>
</dbReference>
<evidence type="ECO:0000256" key="3">
    <source>
        <dbReference type="ARBA" id="ARBA00022512"/>
    </source>
</evidence>
<dbReference type="GO" id="GO:0004316">
    <property type="term" value="F:3-oxoacyl-[acyl-carrier-protein] reductase (NADPH) activity"/>
    <property type="evidence" value="ECO:0007669"/>
    <property type="project" value="UniProtKB-EC"/>
</dbReference>
<comment type="similarity">
    <text evidence="2 7">Belongs to the short-chain dehydrogenases/reductases (SDR) family.</text>
</comment>
<evidence type="ECO:0000256" key="4">
    <source>
        <dbReference type="ARBA" id="ARBA00023002"/>
    </source>
</evidence>
<comment type="subcellular location">
    <subcellularLocation>
        <location evidence="1">Secreted</location>
        <location evidence="1">Cell wall</location>
    </subcellularLocation>
</comment>
<keyword evidence="9" id="KW-1185">Reference proteome</keyword>
<evidence type="ECO:0000313" key="9">
    <source>
        <dbReference type="Proteomes" id="UP000322244"/>
    </source>
</evidence>
<name>A0A5A7SAS1_9NOCA</name>
<dbReference type="SUPFAM" id="SSF51735">
    <property type="entry name" value="NAD(P)-binding Rossmann-fold domains"/>
    <property type="match status" value="1"/>
</dbReference>
<dbReference type="InterPro" id="IPR036291">
    <property type="entry name" value="NAD(P)-bd_dom_sf"/>
</dbReference>
<keyword evidence="4" id="KW-0560">Oxidoreductase</keyword>
<comment type="caution">
    <text evidence="8">The sequence shown here is derived from an EMBL/GenBank/DDBJ whole genome shotgun (WGS) entry which is preliminary data.</text>
</comment>
<dbReference type="PROSITE" id="PS00061">
    <property type="entry name" value="ADH_SHORT"/>
    <property type="match status" value="1"/>
</dbReference>
<evidence type="ECO:0000256" key="2">
    <source>
        <dbReference type="ARBA" id="ARBA00006484"/>
    </source>
</evidence>